<dbReference type="Proteomes" id="UP000240009">
    <property type="component" value="Unassembled WGS sequence"/>
</dbReference>
<proteinExistence type="predicted"/>
<gene>
    <name evidence="2" type="ORF">C5Y96_19605</name>
</gene>
<name>A0A2S8F3I1_9BACT</name>
<protein>
    <submittedName>
        <fullName evidence="2">Uncharacterized protein</fullName>
    </submittedName>
</protein>
<evidence type="ECO:0000313" key="2">
    <source>
        <dbReference type="EMBL" id="PQO26693.1"/>
    </source>
</evidence>
<evidence type="ECO:0000256" key="1">
    <source>
        <dbReference type="SAM" id="MobiDB-lite"/>
    </source>
</evidence>
<reference evidence="2 3" key="1">
    <citation type="submission" date="2018-02" db="EMBL/GenBank/DDBJ databases">
        <title>Comparative genomes isolates from brazilian mangrove.</title>
        <authorList>
            <person name="Araujo J.E."/>
            <person name="Taketani R.G."/>
            <person name="Silva M.C.P."/>
            <person name="Loureco M.V."/>
            <person name="Andreote F.D."/>
        </authorList>
    </citation>
    <scope>NUCLEOTIDE SEQUENCE [LARGE SCALE GENOMIC DNA]</scope>
    <source>
        <strain evidence="2 3">HEX-2 MGV</strain>
    </source>
</reference>
<accession>A0A2S8F3I1</accession>
<comment type="caution">
    <text evidence="2">The sequence shown here is derived from an EMBL/GenBank/DDBJ whole genome shotgun (WGS) entry which is preliminary data.</text>
</comment>
<dbReference type="PANTHER" id="PTHR30604">
    <property type="entry name" value="PROTEIN TRANSPORT PROTEIN HOFQ"/>
    <property type="match status" value="1"/>
</dbReference>
<organism evidence="2 3">
    <name type="scientific">Blastopirellula marina</name>
    <dbReference type="NCBI Taxonomy" id="124"/>
    <lineage>
        <taxon>Bacteria</taxon>
        <taxon>Pseudomonadati</taxon>
        <taxon>Planctomycetota</taxon>
        <taxon>Planctomycetia</taxon>
        <taxon>Pirellulales</taxon>
        <taxon>Pirellulaceae</taxon>
        <taxon>Blastopirellula</taxon>
    </lineage>
</organism>
<dbReference type="AlphaFoldDB" id="A0A2S8F3I1"/>
<feature type="region of interest" description="Disordered" evidence="1">
    <location>
        <begin position="540"/>
        <end position="575"/>
    </location>
</feature>
<dbReference type="InterPro" id="IPR051808">
    <property type="entry name" value="Type_IV_pilus_biogenesis"/>
</dbReference>
<dbReference type="PANTHER" id="PTHR30604:SF1">
    <property type="entry name" value="DNA UTILIZATION PROTEIN HOFQ"/>
    <property type="match status" value="1"/>
</dbReference>
<sequence>MPTTPAVAGCLRCYARFACLIVVFSCSTAMAQFGGPRQDEPTRLVPPDTGSTVYQQIEAMEKRVQAARLGLQVVDMPLDQVTRVITQRTGIPMRIDERALEDVGLSTDTPVTFNLPEVAAETLLYLMLKELDLVYMMDTGSVLITSPEEEESSLRAKFYAVEDIFNDPNPNYDILIEMITCCVEPESWEELGGPASIVHLRNGVIITQTYQNHRLIQGLFAALRRVQKSPRQDDLPAMISISPHSAQSERLAKRLQEVKTSITLTDAELGNAVTAISNFGRIPILIDNRALEDVGLSPDVPVTLQLGDVSIDYMLDVMLERLDLTTMIIGEVVIVTTPEEAESELPSMLYPVKDLVRYNAFTQRENTKRGVTLEFDDLIQAITTAVEAESWEELGGPGSLASFPYADCLVVTQLRDVHRQVAELLEQVRKAKPKVTFTQPATVVVQSMPAPSRPPASVPETHEDESIIVMAYAPEKSREGDFSREDFVRIAQQLKQTIAPQSWSDQELFADATHSGLFVRHNRSVQRLISSYLANQGLVAPPIEEEDPPTVLERQTSKENITPPAINARQGGDSF</sequence>
<evidence type="ECO:0000313" key="3">
    <source>
        <dbReference type="Proteomes" id="UP000240009"/>
    </source>
</evidence>
<dbReference type="EMBL" id="PUIA01000064">
    <property type="protein sequence ID" value="PQO26693.1"/>
    <property type="molecule type" value="Genomic_DNA"/>
</dbReference>